<evidence type="ECO:0000313" key="3">
    <source>
        <dbReference type="Proteomes" id="UP001152747"/>
    </source>
</evidence>
<protein>
    <submittedName>
        <fullName evidence="2">Uncharacterized protein</fullName>
    </submittedName>
</protein>
<keyword evidence="1" id="KW-1133">Transmembrane helix</keyword>
<dbReference type="AlphaFoldDB" id="A0A9P1IY38"/>
<keyword evidence="3" id="KW-1185">Reference proteome</keyword>
<organism evidence="2 3">
    <name type="scientific">Caenorhabditis angaria</name>
    <dbReference type="NCBI Taxonomy" id="860376"/>
    <lineage>
        <taxon>Eukaryota</taxon>
        <taxon>Metazoa</taxon>
        <taxon>Ecdysozoa</taxon>
        <taxon>Nematoda</taxon>
        <taxon>Chromadorea</taxon>
        <taxon>Rhabditida</taxon>
        <taxon>Rhabditina</taxon>
        <taxon>Rhabditomorpha</taxon>
        <taxon>Rhabditoidea</taxon>
        <taxon>Rhabditidae</taxon>
        <taxon>Peloderinae</taxon>
        <taxon>Caenorhabditis</taxon>
    </lineage>
</organism>
<reference evidence="2" key="1">
    <citation type="submission" date="2022-11" db="EMBL/GenBank/DDBJ databases">
        <authorList>
            <person name="Kikuchi T."/>
        </authorList>
    </citation>
    <scope>NUCLEOTIDE SEQUENCE</scope>
    <source>
        <strain evidence="2">PS1010</strain>
    </source>
</reference>
<evidence type="ECO:0000313" key="2">
    <source>
        <dbReference type="EMBL" id="CAI5453184.1"/>
    </source>
</evidence>
<gene>
    <name evidence="2" type="ORF">CAMP_LOCUS15821</name>
</gene>
<name>A0A9P1IY38_9PELO</name>
<comment type="caution">
    <text evidence="2">The sequence shown here is derived from an EMBL/GenBank/DDBJ whole genome shotgun (WGS) entry which is preliminary data.</text>
</comment>
<dbReference type="Proteomes" id="UP001152747">
    <property type="component" value="Unassembled WGS sequence"/>
</dbReference>
<keyword evidence="1" id="KW-0472">Membrane</keyword>
<evidence type="ECO:0000256" key="1">
    <source>
        <dbReference type="SAM" id="Phobius"/>
    </source>
</evidence>
<accession>A0A9P1IY38</accession>
<proteinExistence type="predicted"/>
<feature type="transmembrane region" description="Helical" evidence="1">
    <location>
        <begin position="15"/>
        <end position="31"/>
    </location>
</feature>
<sequence length="75" mass="8711">MLFSSDEIQIIETCFIYLLVAIGLVFVFSFLRKMLHREPDEDFLLLINQEGLDDETRDKIITERLDSIFKGSGLV</sequence>
<keyword evidence="1" id="KW-0812">Transmembrane</keyword>
<dbReference type="EMBL" id="CANHGI010000005">
    <property type="protein sequence ID" value="CAI5453184.1"/>
    <property type="molecule type" value="Genomic_DNA"/>
</dbReference>